<evidence type="ECO:0000256" key="1">
    <source>
        <dbReference type="ARBA" id="ARBA00000085"/>
    </source>
</evidence>
<keyword evidence="6" id="KW-0808">Transferase</keyword>
<dbReference type="GO" id="GO:0005886">
    <property type="term" value="C:plasma membrane"/>
    <property type="evidence" value="ECO:0007669"/>
    <property type="project" value="UniProtKB-SubCell"/>
</dbReference>
<keyword evidence="11 15" id="KW-1133">Transmembrane helix</keyword>
<dbReference type="InterPro" id="IPR004358">
    <property type="entry name" value="Sig_transdc_His_kin-like_C"/>
</dbReference>
<evidence type="ECO:0000256" key="12">
    <source>
        <dbReference type="ARBA" id="ARBA00023012"/>
    </source>
</evidence>
<dbReference type="CDD" id="cd00082">
    <property type="entry name" value="HisKA"/>
    <property type="match status" value="1"/>
</dbReference>
<evidence type="ECO:0000313" key="17">
    <source>
        <dbReference type="EMBL" id="SKA64996.1"/>
    </source>
</evidence>
<comment type="catalytic activity">
    <reaction evidence="1">
        <text>ATP + protein L-histidine = ADP + protein N-phospho-L-histidine.</text>
        <dbReference type="EC" id="2.7.13.3"/>
    </reaction>
</comment>
<evidence type="ECO:0000256" key="9">
    <source>
        <dbReference type="ARBA" id="ARBA00022777"/>
    </source>
</evidence>
<evidence type="ECO:0000256" key="15">
    <source>
        <dbReference type="SAM" id="Phobius"/>
    </source>
</evidence>
<keyword evidence="18" id="KW-1185">Reference proteome</keyword>
<dbReference type="SMART" id="SM00388">
    <property type="entry name" value="HisKA"/>
    <property type="match status" value="1"/>
</dbReference>
<dbReference type="InterPro" id="IPR005467">
    <property type="entry name" value="His_kinase_dom"/>
</dbReference>
<evidence type="ECO:0000256" key="8">
    <source>
        <dbReference type="ARBA" id="ARBA00022741"/>
    </source>
</evidence>
<dbReference type="InterPro" id="IPR003594">
    <property type="entry name" value="HATPase_dom"/>
</dbReference>
<dbReference type="InterPro" id="IPR033479">
    <property type="entry name" value="dCache_1"/>
</dbReference>
<evidence type="ECO:0000256" key="6">
    <source>
        <dbReference type="ARBA" id="ARBA00022679"/>
    </source>
</evidence>
<evidence type="ECO:0000256" key="5">
    <source>
        <dbReference type="ARBA" id="ARBA00022553"/>
    </source>
</evidence>
<dbReference type="EMBL" id="FUYA01000001">
    <property type="protein sequence ID" value="SKA64996.1"/>
    <property type="molecule type" value="Genomic_DNA"/>
</dbReference>
<dbReference type="Pfam" id="PF02743">
    <property type="entry name" value="dCache_1"/>
    <property type="match status" value="1"/>
</dbReference>
<dbReference type="CDD" id="cd18774">
    <property type="entry name" value="PDC2_HK_sensor"/>
    <property type="match status" value="1"/>
</dbReference>
<keyword evidence="4" id="KW-1003">Cell membrane</keyword>
<dbReference type="InterPro" id="IPR036097">
    <property type="entry name" value="HisK_dim/P_sf"/>
</dbReference>
<dbReference type="PANTHER" id="PTHR43065">
    <property type="entry name" value="SENSOR HISTIDINE KINASE"/>
    <property type="match status" value="1"/>
</dbReference>
<dbReference type="SUPFAM" id="SSF47384">
    <property type="entry name" value="Homodimeric domain of signal transducing histidine kinase"/>
    <property type="match status" value="1"/>
</dbReference>
<comment type="subcellular location">
    <subcellularLocation>
        <location evidence="2">Cell membrane</location>
        <topology evidence="2">Multi-pass membrane protein</topology>
    </subcellularLocation>
</comment>
<dbReference type="STRING" id="1121442.SAMN02745702_00442"/>
<evidence type="ECO:0000259" key="16">
    <source>
        <dbReference type="PROSITE" id="PS50109"/>
    </source>
</evidence>
<dbReference type="GO" id="GO:0005524">
    <property type="term" value="F:ATP binding"/>
    <property type="evidence" value="ECO:0007669"/>
    <property type="project" value="UniProtKB-KW"/>
</dbReference>
<feature type="domain" description="Histidine kinase" evidence="16">
    <location>
        <begin position="367"/>
        <end position="584"/>
    </location>
</feature>
<feature type="transmembrane region" description="Helical" evidence="15">
    <location>
        <begin position="311"/>
        <end position="335"/>
    </location>
</feature>
<keyword evidence="9 17" id="KW-0418">Kinase</keyword>
<dbReference type="Gene3D" id="3.30.450.20">
    <property type="entry name" value="PAS domain"/>
    <property type="match status" value="2"/>
</dbReference>
<protein>
    <recommendedName>
        <fullName evidence="3">histidine kinase</fullName>
        <ecNumber evidence="3">2.7.13.3</ecNumber>
    </recommendedName>
</protein>
<dbReference type="OrthoDB" id="9777714at2"/>
<dbReference type="SUPFAM" id="SSF55874">
    <property type="entry name" value="ATPase domain of HSP90 chaperone/DNA topoisomerase II/histidine kinase"/>
    <property type="match status" value="1"/>
</dbReference>
<reference evidence="17 18" key="1">
    <citation type="submission" date="2017-02" db="EMBL/GenBank/DDBJ databases">
        <authorList>
            <person name="Peterson S.W."/>
        </authorList>
    </citation>
    <scope>NUCLEOTIDE SEQUENCE [LARGE SCALE GENOMIC DNA]</scope>
    <source>
        <strain evidence="17 18">DSM 18034</strain>
    </source>
</reference>
<dbReference type="Pfam" id="PF00512">
    <property type="entry name" value="HisKA"/>
    <property type="match status" value="1"/>
</dbReference>
<dbReference type="InterPro" id="IPR036890">
    <property type="entry name" value="HATPase_C_sf"/>
</dbReference>
<proteinExistence type="predicted"/>
<keyword evidence="5" id="KW-0597">Phosphoprotein</keyword>
<evidence type="ECO:0000256" key="10">
    <source>
        <dbReference type="ARBA" id="ARBA00022840"/>
    </source>
</evidence>
<evidence type="ECO:0000313" key="18">
    <source>
        <dbReference type="Proteomes" id="UP000189733"/>
    </source>
</evidence>
<accession>A0A1T4VJ94</accession>
<dbReference type="Gene3D" id="3.30.565.10">
    <property type="entry name" value="Histidine kinase-like ATPase, C-terminal domain"/>
    <property type="match status" value="1"/>
</dbReference>
<dbReference type="EC" id="2.7.13.3" evidence="3"/>
<dbReference type="Pfam" id="PF02518">
    <property type="entry name" value="HATPase_c"/>
    <property type="match status" value="1"/>
</dbReference>
<evidence type="ECO:0000256" key="3">
    <source>
        <dbReference type="ARBA" id="ARBA00012438"/>
    </source>
</evidence>
<keyword evidence="12" id="KW-0902">Two-component regulatory system</keyword>
<dbReference type="GO" id="GO:0000155">
    <property type="term" value="F:phosphorelay sensor kinase activity"/>
    <property type="evidence" value="ECO:0007669"/>
    <property type="project" value="InterPro"/>
</dbReference>
<dbReference type="AlphaFoldDB" id="A0A1T4VJ94"/>
<evidence type="ECO:0000256" key="4">
    <source>
        <dbReference type="ARBA" id="ARBA00022475"/>
    </source>
</evidence>
<dbReference type="PANTHER" id="PTHR43065:SF46">
    <property type="entry name" value="C4-DICARBOXYLATE TRANSPORT SENSOR PROTEIN DCTB"/>
    <property type="match status" value="1"/>
</dbReference>
<sequence>MKAEEALHDSRYYRRLTQIMASIIAVVSLTPLLLISGISSSRFGAAFEEKVEAQLREMVQKHQQTIDLYLSEKLGELRLVSRSLDVNELRDSLSLETELKHLQEEFSGAFVDLGFVAPDGIQLAYAGPYALAHADYSDAGWFRQAMDQEFYISDVFLGLRGVPHFIIAVRQIWNGEPWILRATIDFMAFNALVENIRIGRTGSAYIINTSGTFQTGPRHEQPLDAQWFIKAHQEHVEETEGPTHPGSLRHPLRPYWASAFMPDRVSIFRHVDPQDVDTIYVSTPLKGGDWILVYRQDVADAFSELQRTRRIIFFIVGAGGITIILTAVFLAQWMVRGIRRADKQKEVMNDQIIEAGRMASLGELAAGIAHEINNPVAIMVEEAGWIGDLLGDEEKLENIQEEIERSVDQIQTQGIRCKEITHKLLSFARKLDPTPQALDLNALVSDLVGLSDQRSRCGNCKVMLDLSEDLPRMSASPSELQQVILNLVNNAVDAVGSDGGTVTVTTRQDGQDIVLLVRDSGAGIPQANLNRIFDPFFTTKPVGKGTGLGLSIVYGIVQKMGGEISVESTPNVGTEFMLRLPIGEPDEPSQPEHEQAGGADTDQQDKERTS</sequence>
<feature type="transmembrane region" description="Helical" evidence="15">
    <location>
        <begin position="12"/>
        <end position="34"/>
    </location>
</feature>
<keyword evidence="10" id="KW-0067">ATP-binding</keyword>
<evidence type="ECO:0000256" key="14">
    <source>
        <dbReference type="SAM" id="MobiDB-lite"/>
    </source>
</evidence>
<organism evidence="17 18">
    <name type="scientific">Desulfobaculum bizertense DSM 18034</name>
    <dbReference type="NCBI Taxonomy" id="1121442"/>
    <lineage>
        <taxon>Bacteria</taxon>
        <taxon>Pseudomonadati</taxon>
        <taxon>Thermodesulfobacteriota</taxon>
        <taxon>Desulfovibrionia</taxon>
        <taxon>Desulfovibrionales</taxon>
        <taxon>Desulfovibrionaceae</taxon>
        <taxon>Desulfobaculum</taxon>
    </lineage>
</organism>
<evidence type="ECO:0000256" key="7">
    <source>
        <dbReference type="ARBA" id="ARBA00022692"/>
    </source>
</evidence>
<keyword evidence="13 15" id="KW-0472">Membrane</keyword>
<dbReference type="Gene3D" id="1.10.287.130">
    <property type="match status" value="1"/>
</dbReference>
<evidence type="ECO:0000256" key="11">
    <source>
        <dbReference type="ARBA" id="ARBA00022989"/>
    </source>
</evidence>
<keyword evidence="7 15" id="KW-0812">Transmembrane</keyword>
<dbReference type="PRINTS" id="PR00344">
    <property type="entry name" value="BCTRLSENSOR"/>
</dbReference>
<feature type="region of interest" description="Disordered" evidence="14">
    <location>
        <begin position="580"/>
        <end position="610"/>
    </location>
</feature>
<evidence type="ECO:0000256" key="13">
    <source>
        <dbReference type="ARBA" id="ARBA00023136"/>
    </source>
</evidence>
<dbReference type="PROSITE" id="PS50109">
    <property type="entry name" value="HIS_KIN"/>
    <property type="match status" value="1"/>
</dbReference>
<dbReference type="InterPro" id="IPR003661">
    <property type="entry name" value="HisK_dim/P_dom"/>
</dbReference>
<evidence type="ECO:0000256" key="2">
    <source>
        <dbReference type="ARBA" id="ARBA00004651"/>
    </source>
</evidence>
<dbReference type="SMART" id="SM00387">
    <property type="entry name" value="HATPase_c"/>
    <property type="match status" value="1"/>
</dbReference>
<gene>
    <name evidence="17" type="ORF">SAMN02745702_00442</name>
</gene>
<keyword evidence="8" id="KW-0547">Nucleotide-binding</keyword>
<name>A0A1T4VJ94_9BACT</name>
<dbReference type="Proteomes" id="UP000189733">
    <property type="component" value="Unassembled WGS sequence"/>
</dbReference>
<dbReference type="RefSeq" id="WP_078683750.1">
    <property type="nucleotide sequence ID" value="NZ_FUYA01000001.1"/>
</dbReference>